<feature type="region of interest" description="Disordered" evidence="1">
    <location>
        <begin position="1076"/>
        <end position="1104"/>
    </location>
</feature>
<proteinExistence type="predicted"/>
<dbReference type="GO" id="GO:0001726">
    <property type="term" value="C:ruffle"/>
    <property type="evidence" value="ECO:0007669"/>
    <property type="project" value="TreeGrafter"/>
</dbReference>
<feature type="compositionally biased region" description="Basic and acidic residues" evidence="1">
    <location>
        <begin position="1223"/>
        <end position="1239"/>
    </location>
</feature>
<dbReference type="GO" id="GO:0060271">
    <property type="term" value="P:cilium assembly"/>
    <property type="evidence" value="ECO:0007669"/>
    <property type="project" value="Ensembl"/>
</dbReference>
<dbReference type="PANTHER" id="PTHR47008:SF1">
    <property type="entry name" value="PROTEIN CORDON-BLEU"/>
    <property type="match status" value="1"/>
</dbReference>
<feature type="region of interest" description="Disordered" evidence="1">
    <location>
        <begin position="1223"/>
        <end position="1245"/>
    </location>
</feature>
<dbReference type="SMART" id="SM00246">
    <property type="entry name" value="WH2"/>
    <property type="match status" value="3"/>
</dbReference>
<protein>
    <submittedName>
        <fullName evidence="3">Cordon-bleu WH2 repeat protein</fullName>
    </submittedName>
</protein>
<dbReference type="GO" id="GO:1990357">
    <property type="term" value="C:terminal web"/>
    <property type="evidence" value="ECO:0007669"/>
    <property type="project" value="TreeGrafter"/>
</dbReference>
<name>A0A3Q2DIW2_CYPVA</name>
<dbReference type="Pfam" id="PF09469">
    <property type="entry name" value="Cobl"/>
    <property type="match status" value="1"/>
</dbReference>
<feature type="compositionally biased region" description="Polar residues" evidence="1">
    <location>
        <begin position="699"/>
        <end position="712"/>
    </location>
</feature>
<dbReference type="GO" id="GO:0001947">
    <property type="term" value="P:heart looping"/>
    <property type="evidence" value="ECO:0007669"/>
    <property type="project" value="Ensembl"/>
</dbReference>
<feature type="compositionally biased region" description="Basic and acidic residues" evidence="1">
    <location>
        <begin position="628"/>
        <end position="641"/>
    </location>
</feature>
<dbReference type="PROSITE" id="PS51082">
    <property type="entry name" value="WH2"/>
    <property type="match status" value="1"/>
</dbReference>
<feature type="compositionally biased region" description="Polar residues" evidence="1">
    <location>
        <begin position="390"/>
        <end position="401"/>
    </location>
</feature>
<feature type="compositionally biased region" description="Low complexity" evidence="1">
    <location>
        <begin position="1424"/>
        <end position="1433"/>
    </location>
</feature>
<feature type="region of interest" description="Disordered" evidence="1">
    <location>
        <begin position="1130"/>
        <end position="1150"/>
    </location>
</feature>
<evidence type="ECO:0000256" key="1">
    <source>
        <dbReference type="SAM" id="MobiDB-lite"/>
    </source>
</evidence>
<keyword evidence="4" id="KW-1185">Reference proteome</keyword>
<feature type="compositionally biased region" description="Polar residues" evidence="1">
    <location>
        <begin position="607"/>
        <end position="621"/>
    </location>
</feature>
<feature type="compositionally biased region" description="Polar residues" evidence="1">
    <location>
        <begin position="345"/>
        <end position="360"/>
    </location>
</feature>
<dbReference type="GO" id="GO:0030041">
    <property type="term" value="P:actin filament polymerization"/>
    <property type="evidence" value="ECO:0007669"/>
    <property type="project" value="TreeGrafter"/>
</dbReference>
<feature type="compositionally biased region" description="Low complexity" evidence="1">
    <location>
        <begin position="426"/>
        <end position="435"/>
    </location>
</feature>
<dbReference type="GO" id="GO:0051639">
    <property type="term" value="P:actin filament network formation"/>
    <property type="evidence" value="ECO:0007669"/>
    <property type="project" value="TreeGrafter"/>
</dbReference>
<dbReference type="GeneTree" id="ENSGT00530000063608"/>
<feature type="compositionally biased region" description="Basic and acidic residues" evidence="1">
    <location>
        <begin position="1405"/>
        <end position="1422"/>
    </location>
</feature>
<feature type="compositionally biased region" description="Low complexity" evidence="1">
    <location>
        <begin position="491"/>
        <end position="502"/>
    </location>
</feature>
<feature type="compositionally biased region" description="Pro residues" evidence="1">
    <location>
        <begin position="11"/>
        <end position="21"/>
    </location>
</feature>
<dbReference type="Proteomes" id="UP000265020">
    <property type="component" value="Unassembled WGS sequence"/>
</dbReference>
<dbReference type="GO" id="GO:0044295">
    <property type="term" value="C:axonal growth cone"/>
    <property type="evidence" value="ECO:0007669"/>
    <property type="project" value="TreeGrafter"/>
</dbReference>
<evidence type="ECO:0000313" key="4">
    <source>
        <dbReference type="Proteomes" id="UP000265020"/>
    </source>
</evidence>
<dbReference type="Pfam" id="PF02205">
    <property type="entry name" value="WH2"/>
    <property type="match status" value="1"/>
</dbReference>
<feature type="compositionally biased region" description="Basic and acidic residues" evidence="1">
    <location>
        <begin position="822"/>
        <end position="845"/>
    </location>
</feature>
<dbReference type="Gene3D" id="3.10.20.90">
    <property type="entry name" value="Phosphatidylinositol 3-kinase Catalytic Subunit, Chain A, domain 1"/>
    <property type="match status" value="1"/>
</dbReference>
<evidence type="ECO:0000259" key="2">
    <source>
        <dbReference type="PROSITE" id="PS51082"/>
    </source>
</evidence>
<feature type="compositionally biased region" description="Low complexity" evidence="1">
    <location>
        <begin position="457"/>
        <end position="476"/>
    </location>
</feature>
<feature type="compositionally biased region" description="Polar residues" evidence="1">
    <location>
        <begin position="1080"/>
        <end position="1093"/>
    </location>
</feature>
<dbReference type="Ensembl" id="ENSCVAT00000033015.1">
    <property type="protein sequence ID" value="ENSCVAP00000019138.1"/>
    <property type="gene ID" value="ENSCVAG00000022468.1"/>
</dbReference>
<dbReference type="CDD" id="cd21799">
    <property type="entry name" value="WH2_Wa_Cobl"/>
    <property type="match status" value="1"/>
</dbReference>
<reference evidence="3" key="2">
    <citation type="submission" date="2025-09" db="UniProtKB">
        <authorList>
            <consortium name="Ensembl"/>
        </authorList>
    </citation>
    <scope>IDENTIFICATION</scope>
</reference>
<feature type="compositionally biased region" description="Pro residues" evidence="1">
    <location>
        <begin position="1434"/>
        <end position="1453"/>
    </location>
</feature>
<reference evidence="3" key="1">
    <citation type="submission" date="2025-08" db="UniProtKB">
        <authorList>
            <consortium name="Ensembl"/>
        </authorList>
    </citation>
    <scope>IDENTIFICATION</scope>
</reference>
<feature type="region of interest" description="Disordered" evidence="1">
    <location>
        <begin position="750"/>
        <end position="865"/>
    </location>
</feature>
<feature type="region of interest" description="Disordered" evidence="1">
    <location>
        <begin position="1011"/>
        <end position="1042"/>
    </location>
</feature>
<dbReference type="GO" id="GO:0003785">
    <property type="term" value="F:actin monomer binding"/>
    <property type="evidence" value="ECO:0007669"/>
    <property type="project" value="InterPro"/>
</dbReference>
<sequence>MEKRRRMKVPAPSPPQAPQPAPRHLFRNPVPDGGGMSAMDVKENILRPTVDFQLTLPGGYQVSETEDGSKALMDLLVDLCGRHRLNPSLHTLELLSPEGHSLGFKPNALLGSFNVACVLIKEKVVEEKVTRRPAPKAPEKARPVKPVRAHAKKTVRLMVNYHGNQKAVVRVNPLVPLQALIPAICDKCDFDAAHVLLLKDAISRHELPLDKSLTELGIRELYVHDQTLVLQPKMASAPALNNSDPMYSSTASLGRPQKKGLLNIFSFSKRKSKSDRNDMDMEDFDENAIQNSDTKSKGISTVSGVSYVEGSSGSLEQSRSFTDISTMHAKAESKKRRAPAPPVVPTSSQRNPNFKNNQEVPGSEGQRKRKAPPPPPTPSSLAQDSDDSSAPVSISNPQGSVIPTPVPRTKTPPPPKFSDASVIIQAAEAPPGKTAPKPPPVRDATPPLTSPSPSSPTPSSSTSDSLAVQDSSSELSRSLDDSDVDLDQAGSRCSTSSTAESSLQVEPATKKSSTTANQPYKGANSDSSSRSDSESALNLKLDEAENNRHSGMAWLHSRKTSSSFQKQETPAPEAETLSLDSNSFGSSLPDQGYTSPEGATEAEDSGIVSSPSDTQTTSPHGSLSEILSGERGERRNLREVSSDSEEENTTWAENNRHNLRGPNPQPLNGFKDNSELTVQLHQTLADAGLADEKEDIRKLQSSYNHSDITSVRESPDRKSTDSSEVPVSVVDMDVPVTAIDEVLEEYERDFDEYEVKSLTKTESTKSEGQDFSHHSNEEKQNKNNNAYTAAFGYKTGSASSDLPKESSAPQEIKTKGVKKEKKAHEIKMKEKRIADTTAGKEDTQRLSRRTSADLQKSSKPPIVSADPVKYDTHFFKQKKSELPAKIQRSVSPERDEAMQKVNQISSGFSPSHGKIKHNVPSRFGMKTFTVVPPKPSITYVAETQPAAKGSNFAIKIDDQGNMVGAGLPYLKSTQSSKSEIENTNPVCENAKEFWTSNIRQEHVVTQRKRFESTDVSSNASAACLEGKSKTSNTESQKTATSDVAKLTTVVQTKVEMKEDHKQVMKDASLNRECNEVESKISGSNNVQRPSNTPSLPPPLQSDRKQQLNFVKPSRRTSSQYVASALAKYTPKTSAKPSSIPKITDSSETTRTEKAAGFQKSLTHFQSSQLSLTDITENDSTGTVTVSCPQRSMSFPEYMSESQRDSVEVKINRERFKNNTLKKKEGLDTAEQKTDKKNDSRYNGSPQIHVISNSSDYVKHIQRQISSPAKSTSPQPSFKPPIAPKIKLQQQISEKDDLKEIKLASSAIVSDSTDAPGSIEGVTVFGPVKKFKPVICRSVEKETSLHSSLMEAIQTGGGKERLRKISTTTSNEKKIPCADESDERSALLSALRCPNVNRLKKTKSKAASEVERFRKESSGEGKTETPPYLTRSSPLTPPPPPPISAPPPAPPPVFPQGKANTVGHLNANASMNPALAREALLEAIRSGSGAERLRKVIDSQALLRFRLTLFKLRKVI</sequence>
<dbReference type="GO" id="GO:0005884">
    <property type="term" value="C:actin filament"/>
    <property type="evidence" value="ECO:0007669"/>
    <property type="project" value="TreeGrafter"/>
</dbReference>
<feature type="compositionally biased region" description="Basic and acidic residues" evidence="1">
    <location>
        <begin position="753"/>
        <end position="781"/>
    </location>
</feature>
<dbReference type="InterPro" id="IPR019025">
    <property type="entry name" value="Cordon-bleu_ubiquitin_domain"/>
</dbReference>
<feature type="compositionally biased region" description="Polar residues" evidence="1">
    <location>
        <begin position="1029"/>
        <end position="1041"/>
    </location>
</feature>
<accession>A0A3Q2DIW2</accession>
<dbReference type="InterPro" id="IPR039895">
    <property type="entry name" value="COBL-like"/>
</dbReference>
<feature type="region of interest" description="Disordered" evidence="1">
    <location>
        <begin position="328"/>
        <end position="673"/>
    </location>
</feature>
<feature type="region of interest" description="Disordered" evidence="1">
    <location>
        <begin position="1399"/>
        <end position="1460"/>
    </location>
</feature>
<evidence type="ECO:0000313" key="3">
    <source>
        <dbReference type="Ensembl" id="ENSCVAP00000019138.1"/>
    </source>
</evidence>
<feature type="region of interest" description="Disordered" evidence="1">
    <location>
        <begin position="696"/>
        <end position="729"/>
    </location>
</feature>
<dbReference type="PANTHER" id="PTHR47008">
    <property type="entry name" value="PROTEIN CORDON-BLEU"/>
    <property type="match status" value="1"/>
</dbReference>
<dbReference type="GO" id="GO:0044294">
    <property type="term" value="C:dendritic growth cone"/>
    <property type="evidence" value="ECO:0007669"/>
    <property type="project" value="TreeGrafter"/>
</dbReference>
<feature type="compositionally biased region" description="Pro residues" evidence="1">
    <location>
        <begin position="404"/>
        <end position="416"/>
    </location>
</feature>
<feature type="compositionally biased region" description="Polar residues" evidence="1">
    <location>
        <begin position="578"/>
        <end position="594"/>
    </location>
</feature>
<dbReference type="GO" id="GO:0005886">
    <property type="term" value="C:plasma membrane"/>
    <property type="evidence" value="ECO:0007669"/>
    <property type="project" value="TreeGrafter"/>
</dbReference>
<dbReference type="InterPro" id="IPR003124">
    <property type="entry name" value="WH2_dom"/>
</dbReference>
<feature type="domain" description="WH2" evidence="2">
    <location>
        <begin position="1475"/>
        <end position="1495"/>
    </location>
</feature>
<dbReference type="STRING" id="28743.ENSCVAP00000019138"/>
<dbReference type="GO" id="GO:0060088">
    <property type="term" value="P:auditory receptor cell stereocilium organization"/>
    <property type="evidence" value="ECO:0007669"/>
    <property type="project" value="Ensembl"/>
</dbReference>
<dbReference type="GO" id="GO:0003146">
    <property type="term" value="P:heart jogging"/>
    <property type="evidence" value="ECO:0007669"/>
    <property type="project" value="Ensembl"/>
</dbReference>
<dbReference type="GO" id="GO:0048471">
    <property type="term" value="C:perinuclear region of cytoplasm"/>
    <property type="evidence" value="ECO:0007669"/>
    <property type="project" value="TreeGrafter"/>
</dbReference>
<dbReference type="OMA" id="RENMFES"/>
<organism evidence="3 4">
    <name type="scientific">Cyprinodon variegatus</name>
    <name type="common">Sheepshead minnow</name>
    <dbReference type="NCBI Taxonomy" id="28743"/>
    <lineage>
        <taxon>Eukaryota</taxon>
        <taxon>Metazoa</taxon>
        <taxon>Chordata</taxon>
        <taxon>Craniata</taxon>
        <taxon>Vertebrata</taxon>
        <taxon>Euteleostomi</taxon>
        <taxon>Actinopterygii</taxon>
        <taxon>Neopterygii</taxon>
        <taxon>Teleostei</taxon>
        <taxon>Neoteleostei</taxon>
        <taxon>Acanthomorphata</taxon>
        <taxon>Ovalentaria</taxon>
        <taxon>Atherinomorphae</taxon>
        <taxon>Cyprinodontiformes</taxon>
        <taxon>Cyprinodontidae</taxon>
        <taxon>Cyprinodon</taxon>
    </lineage>
</organism>
<feature type="region of interest" description="Disordered" evidence="1">
    <location>
        <begin position="1"/>
        <end position="24"/>
    </location>
</feature>
<dbReference type="GO" id="GO:0043025">
    <property type="term" value="C:neuronal cell body"/>
    <property type="evidence" value="ECO:0007669"/>
    <property type="project" value="TreeGrafter"/>
</dbReference>